<dbReference type="InterPro" id="IPR016036">
    <property type="entry name" value="Malonyl_transacylase_ACP-bd"/>
</dbReference>
<comment type="catalytic activity">
    <reaction evidence="5 6">
        <text>holo-[ACP] + malonyl-CoA = malonyl-[ACP] + CoA</text>
        <dbReference type="Rhea" id="RHEA:41792"/>
        <dbReference type="Rhea" id="RHEA-COMP:9623"/>
        <dbReference type="Rhea" id="RHEA-COMP:9685"/>
        <dbReference type="ChEBI" id="CHEBI:57287"/>
        <dbReference type="ChEBI" id="CHEBI:57384"/>
        <dbReference type="ChEBI" id="CHEBI:64479"/>
        <dbReference type="ChEBI" id="CHEBI:78449"/>
        <dbReference type="EC" id="2.3.1.39"/>
    </reaction>
</comment>
<dbReference type="PIRSF" id="PIRSF000446">
    <property type="entry name" value="Mct"/>
    <property type="match status" value="1"/>
</dbReference>
<dbReference type="RefSeq" id="WP_106040634.1">
    <property type="nucleotide sequence ID" value="NZ_VLLM01000024.1"/>
</dbReference>
<dbReference type="InterPro" id="IPR001227">
    <property type="entry name" value="Ac_transferase_dom_sf"/>
</dbReference>
<evidence type="ECO:0000259" key="7">
    <source>
        <dbReference type="SMART" id="SM00827"/>
    </source>
</evidence>
<dbReference type="InterPro" id="IPR050858">
    <property type="entry name" value="Mal-CoA-ACP_Trans/PKS_FabD"/>
</dbReference>
<dbReference type="EC" id="2.3.1.39" evidence="1 6"/>
<dbReference type="InterPro" id="IPR016035">
    <property type="entry name" value="Acyl_Trfase/lysoPLipase"/>
</dbReference>
<dbReference type="SMART" id="SM00827">
    <property type="entry name" value="PKS_AT"/>
    <property type="match status" value="1"/>
</dbReference>
<organism evidence="8 9">
    <name type="scientific">Bacteroides zoogleoformans</name>
    <dbReference type="NCBI Taxonomy" id="28119"/>
    <lineage>
        <taxon>Bacteria</taxon>
        <taxon>Pseudomonadati</taxon>
        <taxon>Bacteroidota</taxon>
        <taxon>Bacteroidia</taxon>
        <taxon>Bacteroidales</taxon>
        <taxon>Bacteroidaceae</taxon>
        <taxon>Bacteroides</taxon>
    </lineage>
</organism>
<feature type="domain" description="Malonyl-CoA:ACP transacylase (MAT)" evidence="7">
    <location>
        <begin position="5"/>
        <end position="300"/>
    </location>
</feature>
<dbReference type="Pfam" id="PF00698">
    <property type="entry name" value="Acyl_transf_1"/>
    <property type="match status" value="1"/>
</dbReference>
<dbReference type="Gene3D" id="3.30.70.250">
    <property type="entry name" value="Malonyl-CoA ACP transacylase, ACP-binding"/>
    <property type="match status" value="1"/>
</dbReference>
<dbReference type="InterPro" id="IPR014043">
    <property type="entry name" value="Acyl_transferase_dom"/>
</dbReference>
<accession>A0ABM6T6E3</accession>
<dbReference type="SUPFAM" id="SSF52151">
    <property type="entry name" value="FabD/lysophospholipase-like"/>
    <property type="match status" value="1"/>
</dbReference>
<sequence length="316" mass="35204">MKAFVFPGQSSQKLGMGKDLYEKCPKARAIFEHANDILGERFSDFLFEASEDVLMDTRYTQPAIFIYQVAAALGQDAVLADCTAGHSLGEYAALVVAGALSFEECLPFIKTRGQVFYDVFQRNPSAMGAVIAVPDEQVREVLKQVSEEDNTGLYVANYNGPGQLVITGARDSVKKACKILKGMGAKRALVLPQKGVGHSPNSAEEGRILGEELKKMHWMTPRVPIYMDADGKEHTDPQDILETELKLMTYPVQWTDITMNMKANGVTEWYEVGCDDTLQKIVARMVPDLTVKSIWDTLEYQGVKPYENPDFEKPFK</sequence>
<dbReference type="PANTHER" id="PTHR42681:SF1">
    <property type="entry name" value="MALONYL-COA-ACYL CARRIER PROTEIN TRANSACYLASE, MITOCHONDRIAL"/>
    <property type="match status" value="1"/>
</dbReference>
<dbReference type="InterPro" id="IPR024925">
    <property type="entry name" value="Malonyl_CoA-ACP_transAc"/>
</dbReference>
<dbReference type="EMBL" id="CP027231">
    <property type="protein sequence ID" value="AVM52303.1"/>
    <property type="molecule type" value="Genomic_DNA"/>
</dbReference>
<evidence type="ECO:0000256" key="4">
    <source>
        <dbReference type="ARBA" id="ARBA00023315"/>
    </source>
</evidence>
<evidence type="ECO:0000256" key="2">
    <source>
        <dbReference type="ARBA" id="ARBA00018953"/>
    </source>
</evidence>
<evidence type="ECO:0000313" key="8">
    <source>
        <dbReference type="EMBL" id="AVM52303.1"/>
    </source>
</evidence>
<reference evidence="8 9" key="1">
    <citation type="submission" date="2018-02" db="EMBL/GenBank/DDBJ databases">
        <authorList>
            <person name="Holder M.E."/>
            <person name="Ajami N.J."/>
            <person name="Petrosino J.F."/>
        </authorList>
    </citation>
    <scope>NUCLEOTIDE SEQUENCE [LARGE SCALE GENOMIC DNA]</scope>
    <source>
        <strain evidence="8 9">ATCC 33285</strain>
    </source>
</reference>
<keyword evidence="4 6" id="KW-0012">Acyltransferase</keyword>
<dbReference type="Proteomes" id="UP000238304">
    <property type="component" value="Chromosome"/>
</dbReference>
<evidence type="ECO:0000256" key="6">
    <source>
        <dbReference type="PIRNR" id="PIRNR000446"/>
    </source>
</evidence>
<keyword evidence="3 6" id="KW-0808">Transferase</keyword>
<protein>
    <recommendedName>
        <fullName evidence="2 6">Malonyl CoA-acyl carrier protein transacylase</fullName>
        <ecNumber evidence="1 6">2.3.1.39</ecNumber>
    </recommendedName>
</protein>
<proteinExistence type="inferred from homology"/>
<evidence type="ECO:0000256" key="5">
    <source>
        <dbReference type="ARBA" id="ARBA00048462"/>
    </source>
</evidence>
<evidence type="ECO:0000256" key="3">
    <source>
        <dbReference type="ARBA" id="ARBA00022679"/>
    </source>
</evidence>
<evidence type="ECO:0000256" key="1">
    <source>
        <dbReference type="ARBA" id="ARBA00013258"/>
    </source>
</evidence>
<keyword evidence="9" id="KW-1185">Reference proteome</keyword>
<dbReference type="PANTHER" id="PTHR42681">
    <property type="entry name" value="MALONYL-COA-ACYL CARRIER PROTEIN TRANSACYLASE, MITOCHONDRIAL"/>
    <property type="match status" value="1"/>
</dbReference>
<dbReference type="SUPFAM" id="SSF55048">
    <property type="entry name" value="Probable ACP-binding domain of malonyl-CoA ACP transacylase"/>
    <property type="match status" value="1"/>
</dbReference>
<dbReference type="Gene3D" id="3.40.366.10">
    <property type="entry name" value="Malonyl-Coenzyme A Acyl Carrier Protein, domain 2"/>
    <property type="match status" value="1"/>
</dbReference>
<name>A0ABM6T6E3_9BACE</name>
<comment type="similarity">
    <text evidence="6">Belongs to the fabD family.</text>
</comment>
<gene>
    <name evidence="8" type="ORF">C4H11_04505</name>
</gene>
<evidence type="ECO:0000313" key="9">
    <source>
        <dbReference type="Proteomes" id="UP000238304"/>
    </source>
</evidence>